<name>A0A5N7BSG5_PETAA</name>
<feature type="transmembrane region" description="Helical" evidence="1">
    <location>
        <begin position="38"/>
        <end position="67"/>
    </location>
</feature>
<proteinExistence type="predicted"/>
<protein>
    <submittedName>
        <fullName evidence="2">Uncharacterized protein</fullName>
    </submittedName>
</protein>
<dbReference type="AlphaFoldDB" id="A0A5N7BSG5"/>
<reference evidence="2" key="1">
    <citation type="submission" date="2019-04" db="EMBL/GenBank/DDBJ databases">
        <title>Friends and foes A comparative genomics studyof 23 Aspergillus species from section Flavi.</title>
        <authorList>
            <consortium name="DOE Joint Genome Institute"/>
            <person name="Kjaerbolling I."/>
            <person name="Vesth T."/>
            <person name="Frisvad J.C."/>
            <person name="Nybo J.L."/>
            <person name="Theobald S."/>
            <person name="Kildgaard S."/>
            <person name="Isbrandt T."/>
            <person name="Kuo A."/>
            <person name="Sato A."/>
            <person name="Lyhne E.K."/>
            <person name="Kogle M.E."/>
            <person name="Wiebenga A."/>
            <person name="Kun R.S."/>
            <person name="Lubbers R.J."/>
            <person name="Makela M.R."/>
            <person name="Barry K."/>
            <person name="Chovatia M."/>
            <person name="Clum A."/>
            <person name="Daum C."/>
            <person name="Haridas S."/>
            <person name="He G."/>
            <person name="LaButti K."/>
            <person name="Lipzen A."/>
            <person name="Mondo S."/>
            <person name="Riley R."/>
            <person name="Salamov A."/>
            <person name="Simmons B.A."/>
            <person name="Magnuson J.K."/>
            <person name="Henrissat B."/>
            <person name="Mortensen U.H."/>
            <person name="Larsen T.O."/>
            <person name="Devries R.P."/>
            <person name="Grigoriev I.V."/>
            <person name="Machida M."/>
            <person name="Baker S.E."/>
            <person name="Andersen M.R."/>
        </authorList>
    </citation>
    <scope>NUCLEOTIDE SEQUENCE [LARGE SCALE GENOMIC DNA]</scope>
    <source>
        <strain evidence="2">IBT 14317</strain>
    </source>
</reference>
<accession>A0A5N7BSG5</accession>
<evidence type="ECO:0000313" key="2">
    <source>
        <dbReference type="EMBL" id="KAE8384776.1"/>
    </source>
</evidence>
<keyword evidence="1" id="KW-1133">Transmembrane helix</keyword>
<evidence type="ECO:0000256" key="1">
    <source>
        <dbReference type="SAM" id="Phobius"/>
    </source>
</evidence>
<feature type="non-terminal residue" evidence="2">
    <location>
        <position position="151"/>
    </location>
</feature>
<sequence length="151" mass="17345">MKSGTFAYLAPFQAYRSAIHFFLFFLDRIHTELGPLRVFCFCFLRLFVLVSIGDVLCNVTLVISIIISSALSPYVDRTRIPSQVAAAIVHRSAKLILSCSTKQGNTQLEVLRTFGPAKFRRYGWQGTPHVYHFPSSRELVYLDDRGYRFWD</sequence>
<keyword evidence="1" id="KW-0812">Transmembrane</keyword>
<gene>
    <name evidence="2" type="ORF">BDV23DRAFT_166200</name>
</gene>
<feature type="transmembrane region" description="Helical" evidence="1">
    <location>
        <begin position="6"/>
        <end position="26"/>
    </location>
</feature>
<dbReference type="EMBL" id="ML735356">
    <property type="protein sequence ID" value="KAE8384776.1"/>
    <property type="molecule type" value="Genomic_DNA"/>
</dbReference>
<keyword evidence="1" id="KW-0472">Membrane</keyword>
<organism evidence="2">
    <name type="scientific">Petromyces alliaceus</name>
    <name type="common">Aspergillus alliaceus</name>
    <dbReference type="NCBI Taxonomy" id="209559"/>
    <lineage>
        <taxon>Eukaryota</taxon>
        <taxon>Fungi</taxon>
        <taxon>Dikarya</taxon>
        <taxon>Ascomycota</taxon>
        <taxon>Pezizomycotina</taxon>
        <taxon>Eurotiomycetes</taxon>
        <taxon>Eurotiomycetidae</taxon>
        <taxon>Eurotiales</taxon>
        <taxon>Aspergillaceae</taxon>
        <taxon>Aspergillus</taxon>
        <taxon>Aspergillus subgen. Circumdati</taxon>
    </lineage>
</organism>
<dbReference type="Proteomes" id="UP000326877">
    <property type="component" value="Unassembled WGS sequence"/>
</dbReference>